<evidence type="ECO:0000313" key="2">
    <source>
        <dbReference type="Proteomes" id="UP000037069"/>
    </source>
</evidence>
<keyword evidence="2" id="KW-1185">Reference proteome</keyword>
<gene>
    <name evidence="1" type="ORF">FF38_01985</name>
</gene>
<protein>
    <submittedName>
        <fullName evidence="1">Uncharacterized protein</fullName>
    </submittedName>
</protein>
<dbReference type="Proteomes" id="UP000037069">
    <property type="component" value="Unassembled WGS sequence"/>
</dbReference>
<evidence type="ECO:0000313" key="1">
    <source>
        <dbReference type="EMBL" id="KNC22633.1"/>
    </source>
</evidence>
<proteinExistence type="predicted"/>
<accession>A0A0L0BRL5</accession>
<reference evidence="1 2" key="1">
    <citation type="journal article" date="2015" name="Nat. Commun.">
        <title>Lucilia cuprina genome unlocks parasitic fly biology to underpin future interventions.</title>
        <authorList>
            <person name="Anstead C.A."/>
            <person name="Korhonen P.K."/>
            <person name="Young N.D."/>
            <person name="Hall R.S."/>
            <person name="Jex A.R."/>
            <person name="Murali S.C."/>
            <person name="Hughes D.S."/>
            <person name="Lee S.F."/>
            <person name="Perry T."/>
            <person name="Stroehlein A.J."/>
            <person name="Ansell B.R."/>
            <person name="Breugelmans B."/>
            <person name="Hofmann A."/>
            <person name="Qu J."/>
            <person name="Dugan S."/>
            <person name="Lee S.L."/>
            <person name="Chao H."/>
            <person name="Dinh H."/>
            <person name="Han Y."/>
            <person name="Doddapaneni H.V."/>
            <person name="Worley K.C."/>
            <person name="Muzny D.M."/>
            <person name="Ioannidis P."/>
            <person name="Waterhouse R.M."/>
            <person name="Zdobnov E.M."/>
            <person name="James P.J."/>
            <person name="Bagnall N.H."/>
            <person name="Kotze A.C."/>
            <person name="Gibbs R.A."/>
            <person name="Richards S."/>
            <person name="Batterham P."/>
            <person name="Gasser R.B."/>
        </authorList>
    </citation>
    <scope>NUCLEOTIDE SEQUENCE [LARGE SCALE GENOMIC DNA]</scope>
    <source>
        <strain evidence="1 2">LS</strain>
        <tissue evidence="1">Full body</tissue>
    </source>
</reference>
<dbReference type="AlphaFoldDB" id="A0A0L0BRL5"/>
<name>A0A0L0BRL5_LUCCU</name>
<dbReference type="EMBL" id="JRES01001472">
    <property type="protein sequence ID" value="KNC22633.1"/>
    <property type="molecule type" value="Genomic_DNA"/>
</dbReference>
<organism evidence="1 2">
    <name type="scientific">Lucilia cuprina</name>
    <name type="common">Green bottle fly</name>
    <name type="synonym">Australian sheep blowfly</name>
    <dbReference type="NCBI Taxonomy" id="7375"/>
    <lineage>
        <taxon>Eukaryota</taxon>
        <taxon>Metazoa</taxon>
        <taxon>Ecdysozoa</taxon>
        <taxon>Arthropoda</taxon>
        <taxon>Hexapoda</taxon>
        <taxon>Insecta</taxon>
        <taxon>Pterygota</taxon>
        <taxon>Neoptera</taxon>
        <taxon>Endopterygota</taxon>
        <taxon>Diptera</taxon>
        <taxon>Brachycera</taxon>
        <taxon>Muscomorpha</taxon>
        <taxon>Oestroidea</taxon>
        <taxon>Calliphoridae</taxon>
        <taxon>Luciliinae</taxon>
        <taxon>Lucilia</taxon>
    </lineage>
</organism>
<comment type="caution">
    <text evidence="1">The sequence shown here is derived from an EMBL/GenBank/DDBJ whole genome shotgun (WGS) entry which is preliminary data.</text>
</comment>
<sequence>MNDDFAIPAGVLTGVLLLVLEHDALVIKNVQGFLRQLSAVKYCHLKLMFLLDALNVENWPVDLAAAAADYKRELAVGRMILGISLQPKLLRLTIIRHRLLDKRQRISLLKQRLLLLELLDQRTHNLELESVVVVADKSENRVTMLFAYILTVVLRTMLSYELREHIGLTDCWNHTISHFSTYVSSLMNVKDTTV</sequence>